<dbReference type="InterPro" id="IPR001466">
    <property type="entry name" value="Beta-lactam-related"/>
</dbReference>
<accession>A0ABN2GHP2</accession>
<evidence type="ECO:0000313" key="3">
    <source>
        <dbReference type="Proteomes" id="UP001499851"/>
    </source>
</evidence>
<dbReference type="PANTHER" id="PTHR46825">
    <property type="entry name" value="D-ALANYL-D-ALANINE-CARBOXYPEPTIDASE/ENDOPEPTIDASE AMPH"/>
    <property type="match status" value="1"/>
</dbReference>
<dbReference type="InterPro" id="IPR050491">
    <property type="entry name" value="AmpC-like"/>
</dbReference>
<dbReference type="RefSeq" id="WP_344484393.1">
    <property type="nucleotide sequence ID" value="NZ_BAAAQF010000005.1"/>
</dbReference>
<dbReference type="Gene3D" id="3.40.710.10">
    <property type="entry name" value="DD-peptidase/beta-lactamase superfamily"/>
    <property type="match status" value="1"/>
</dbReference>
<protein>
    <recommendedName>
        <fullName evidence="1">Beta-lactamase-related domain-containing protein</fullName>
    </recommendedName>
</protein>
<dbReference type="SUPFAM" id="SSF56601">
    <property type="entry name" value="beta-lactamase/transpeptidase-like"/>
    <property type="match status" value="1"/>
</dbReference>
<reference evidence="2 3" key="1">
    <citation type="journal article" date="2019" name="Int. J. Syst. Evol. Microbiol.">
        <title>The Global Catalogue of Microorganisms (GCM) 10K type strain sequencing project: providing services to taxonomists for standard genome sequencing and annotation.</title>
        <authorList>
            <consortium name="The Broad Institute Genomics Platform"/>
            <consortium name="The Broad Institute Genome Sequencing Center for Infectious Disease"/>
            <person name="Wu L."/>
            <person name="Ma J."/>
        </authorList>
    </citation>
    <scope>NUCLEOTIDE SEQUENCE [LARGE SCALE GENOMIC DNA]</scope>
    <source>
        <strain evidence="2 3">JCM 16001</strain>
    </source>
</reference>
<evidence type="ECO:0000259" key="1">
    <source>
        <dbReference type="Pfam" id="PF00144"/>
    </source>
</evidence>
<dbReference type="PANTHER" id="PTHR46825:SF9">
    <property type="entry name" value="BETA-LACTAMASE-RELATED DOMAIN-CONTAINING PROTEIN"/>
    <property type="match status" value="1"/>
</dbReference>
<feature type="domain" description="Beta-lactamase-related" evidence="1">
    <location>
        <begin position="50"/>
        <end position="337"/>
    </location>
</feature>
<dbReference type="Proteomes" id="UP001499851">
    <property type="component" value="Unassembled WGS sequence"/>
</dbReference>
<sequence>MRRVATIIAAGLLAAGCTSVEEGPGPHAAQEACDPELLSALGKWADAGFSGAVAITGGGADCRAAFGTADGTAPNTDDTVFAIGSVSKGFTAAAILDLAQDGALALDDPAGALLPGLTGPAADATVEQLLVHTSGLEGDHGDGDHRPLDRDRAVADLSALGSAFEPGTDFLYSNAGYTLLALIVDEATGSYRDYMAEEILTLGGGFWDGEPAAPGPRAMGEVDGAPAVENGQFAGPHWALEGNGDLAMTAGQLADWTKALFEGEVIDPAAVEALEATRFDYGDGTAEIPGWVSVGAEVFGVPLVTASGGGGDTGHNAVATWLPDQGVSIAVTSNSERINAGQLAELVVPAVAAGEPLPEPEPRIEADPAELQALAGEYALATGGSYTVTAAEDGLEVAAEGADAVAAMFASPDFAPEDVAAHEAAVLALLDGETEIGREELAAIEAEIGAVEAVELAGTAGEDELRTYLELATAAGTVLAWYALDEHGGVGALAVDTGPPTFTLVPTAAGEYRRDLFNVEDGVEVVFTDDAMTVTGPAGTAEAGRS</sequence>
<dbReference type="PROSITE" id="PS51257">
    <property type="entry name" value="PROKAR_LIPOPROTEIN"/>
    <property type="match status" value="1"/>
</dbReference>
<organism evidence="2 3">
    <name type="scientific">Glycomyces endophyticus</name>
    <dbReference type="NCBI Taxonomy" id="480996"/>
    <lineage>
        <taxon>Bacteria</taxon>
        <taxon>Bacillati</taxon>
        <taxon>Actinomycetota</taxon>
        <taxon>Actinomycetes</taxon>
        <taxon>Glycomycetales</taxon>
        <taxon>Glycomycetaceae</taxon>
        <taxon>Glycomyces</taxon>
    </lineage>
</organism>
<gene>
    <name evidence="2" type="ORF">GCM10009830_16870</name>
</gene>
<proteinExistence type="predicted"/>
<name>A0ABN2GHP2_9ACTN</name>
<keyword evidence="3" id="KW-1185">Reference proteome</keyword>
<dbReference type="InterPro" id="IPR012338">
    <property type="entry name" value="Beta-lactam/transpept-like"/>
</dbReference>
<comment type="caution">
    <text evidence="2">The sequence shown here is derived from an EMBL/GenBank/DDBJ whole genome shotgun (WGS) entry which is preliminary data.</text>
</comment>
<evidence type="ECO:0000313" key="2">
    <source>
        <dbReference type="EMBL" id="GAA1671481.1"/>
    </source>
</evidence>
<dbReference type="Pfam" id="PF00144">
    <property type="entry name" value="Beta-lactamase"/>
    <property type="match status" value="1"/>
</dbReference>
<dbReference type="EMBL" id="BAAAQF010000005">
    <property type="protein sequence ID" value="GAA1671481.1"/>
    <property type="molecule type" value="Genomic_DNA"/>
</dbReference>